<evidence type="ECO:0000313" key="2">
    <source>
        <dbReference type="Proteomes" id="UP001162992"/>
    </source>
</evidence>
<gene>
    <name evidence="1" type="ORF">O6H91_06G128300</name>
</gene>
<dbReference type="EMBL" id="CM055097">
    <property type="protein sequence ID" value="KAJ7554154.1"/>
    <property type="molecule type" value="Genomic_DNA"/>
</dbReference>
<keyword evidence="2" id="KW-1185">Reference proteome</keyword>
<sequence>MFEFKVKRCTRGRGHDWTECPFAHPGEKARRRDPRRFHYSGAACSEFRKGSCKKGDACEFAHGVFECWLHPTRYRTQACKDGINCLRRVCFFAHTSQQLRLLPAASAALKSPGSSRSYPITEMKYQIGSFRCRLDDQCSICAAASPQTPSPTSTLGYLPESPPCLSPPLSPTSPPHSPSTFSDSSTSGIPLFSIAETGKTELHSKAGHPISGSNTVTEFCHLSSIISCQRSLPCIITHFTLSQS</sequence>
<evidence type="ECO:0000313" key="1">
    <source>
        <dbReference type="EMBL" id="KAJ7554154.1"/>
    </source>
</evidence>
<protein>
    <submittedName>
        <fullName evidence="1">Uncharacterized protein</fullName>
    </submittedName>
</protein>
<reference evidence="2" key="1">
    <citation type="journal article" date="2024" name="Proc. Natl. Acad. Sci. U.S.A.">
        <title>Extraordinary preservation of gene collinearity over three hundred million years revealed in homosporous lycophytes.</title>
        <authorList>
            <person name="Li C."/>
            <person name="Wickell D."/>
            <person name="Kuo L.Y."/>
            <person name="Chen X."/>
            <person name="Nie B."/>
            <person name="Liao X."/>
            <person name="Peng D."/>
            <person name="Ji J."/>
            <person name="Jenkins J."/>
            <person name="Williams M."/>
            <person name="Shu S."/>
            <person name="Plott C."/>
            <person name="Barry K."/>
            <person name="Rajasekar S."/>
            <person name="Grimwood J."/>
            <person name="Han X."/>
            <person name="Sun S."/>
            <person name="Hou Z."/>
            <person name="He W."/>
            <person name="Dai G."/>
            <person name="Sun C."/>
            <person name="Schmutz J."/>
            <person name="Leebens-Mack J.H."/>
            <person name="Li F.W."/>
            <person name="Wang L."/>
        </authorList>
    </citation>
    <scope>NUCLEOTIDE SEQUENCE [LARGE SCALE GENOMIC DNA]</scope>
    <source>
        <strain evidence="2">cv. PW_Plant_1</strain>
    </source>
</reference>
<name>A0ACC2DJ24_DIPCM</name>
<dbReference type="Proteomes" id="UP001162992">
    <property type="component" value="Chromosome 6"/>
</dbReference>
<organism evidence="1 2">
    <name type="scientific">Diphasiastrum complanatum</name>
    <name type="common">Issler's clubmoss</name>
    <name type="synonym">Lycopodium complanatum</name>
    <dbReference type="NCBI Taxonomy" id="34168"/>
    <lineage>
        <taxon>Eukaryota</taxon>
        <taxon>Viridiplantae</taxon>
        <taxon>Streptophyta</taxon>
        <taxon>Embryophyta</taxon>
        <taxon>Tracheophyta</taxon>
        <taxon>Lycopodiopsida</taxon>
        <taxon>Lycopodiales</taxon>
        <taxon>Lycopodiaceae</taxon>
        <taxon>Lycopodioideae</taxon>
        <taxon>Diphasiastrum</taxon>
    </lineage>
</organism>
<accession>A0ACC2DJ24</accession>
<comment type="caution">
    <text evidence="1">The sequence shown here is derived from an EMBL/GenBank/DDBJ whole genome shotgun (WGS) entry which is preliminary data.</text>
</comment>
<proteinExistence type="predicted"/>